<sequence length="213" mass="23314">MTGQGSSCGACKFLRRRCMMKECVFAPYFSYDQAATHFAAVHKVFGASNVSKLLLHLPVNYRGDAAVTIAYEALARMGDPIYGCVAYIMTLQHQVSSLQQEIDILSHQMALNSVLGLAGSSGSLRASSSASNCETQLSAYPDPINTQCHQNQGNTIARNQDFDSKMTAELATVYGWEDQSLFCNSPPYSLDELLKGVDTEMFPCWPDSRNNGN</sequence>
<reference evidence="3" key="1">
    <citation type="submission" date="2022-08" db="EMBL/GenBank/DDBJ databases">
        <authorList>
            <person name="Gutierrez-Valencia J."/>
        </authorList>
    </citation>
    <scope>NUCLEOTIDE SEQUENCE</scope>
</reference>
<dbReference type="AlphaFoldDB" id="A0AAV0MCQ3"/>
<evidence type="ECO:0000313" key="3">
    <source>
        <dbReference type="EMBL" id="CAI0443278.1"/>
    </source>
</evidence>
<protein>
    <recommendedName>
        <fullName evidence="2">LOB domain-containing protein</fullName>
    </recommendedName>
</protein>
<dbReference type="Pfam" id="PF03195">
    <property type="entry name" value="LOB"/>
    <property type="match status" value="1"/>
</dbReference>
<keyword evidence="4" id="KW-1185">Reference proteome</keyword>
<comment type="similarity">
    <text evidence="1">Belongs to the LOB domain-containing protein family.</text>
</comment>
<dbReference type="PROSITE" id="PS50891">
    <property type="entry name" value="LOB"/>
    <property type="match status" value="1"/>
</dbReference>
<dbReference type="GO" id="GO:0009755">
    <property type="term" value="P:hormone-mediated signaling pathway"/>
    <property type="evidence" value="ECO:0007669"/>
    <property type="project" value="TreeGrafter"/>
</dbReference>
<dbReference type="PANTHER" id="PTHR31529">
    <property type="entry name" value="LOB DOMAIN CONTAINING PROTEIN"/>
    <property type="match status" value="1"/>
</dbReference>
<dbReference type="Proteomes" id="UP001154282">
    <property type="component" value="Unassembled WGS sequence"/>
</dbReference>
<dbReference type="GO" id="GO:0045893">
    <property type="term" value="P:positive regulation of DNA-templated transcription"/>
    <property type="evidence" value="ECO:0007669"/>
    <property type="project" value="TreeGrafter"/>
</dbReference>
<proteinExistence type="inferred from homology"/>
<name>A0AAV0MCQ3_9ROSI</name>
<evidence type="ECO:0000313" key="4">
    <source>
        <dbReference type="Proteomes" id="UP001154282"/>
    </source>
</evidence>
<dbReference type="GO" id="GO:0005634">
    <property type="term" value="C:nucleus"/>
    <property type="evidence" value="ECO:0007669"/>
    <property type="project" value="TreeGrafter"/>
</dbReference>
<feature type="domain" description="LOB" evidence="2">
    <location>
        <begin position="6"/>
        <end position="109"/>
    </location>
</feature>
<comment type="caution">
    <text evidence="3">The sequence shown here is derived from an EMBL/GenBank/DDBJ whole genome shotgun (WGS) entry which is preliminary data.</text>
</comment>
<evidence type="ECO:0000256" key="1">
    <source>
        <dbReference type="ARBA" id="ARBA00005474"/>
    </source>
</evidence>
<dbReference type="PANTHER" id="PTHR31529:SF50">
    <property type="entry name" value="LOB DOMAIN PROTEIN"/>
    <property type="match status" value="1"/>
</dbReference>
<dbReference type="EMBL" id="CAMGYJ010000007">
    <property type="protein sequence ID" value="CAI0443278.1"/>
    <property type="molecule type" value="Genomic_DNA"/>
</dbReference>
<gene>
    <name evidence="3" type="ORF">LITE_LOCUS27603</name>
</gene>
<organism evidence="3 4">
    <name type="scientific">Linum tenue</name>
    <dbReference type="NCBI Taxonomy" id="586396"/>
    <lineage>
        <taxon>Eukaryota</taxon>
        <taxon>Viridiplantae</taxon>
        <taxon>Streptophyta</taxon>
        <taxon>Embryophyta</taxon>
        <taxon>Tracheophyta</taxon>
        <taxon>Spermatophyta</taxon>
        <taxon>Magnoliopsida</taxon>
        <taxon>eudicotyledons</taxon>
        <taxon>Gunneridae</taxon>
        <taxon>Pentapetalae</taxon>
        <taxon>rosids</taxon>
        <taxon>fabids</taxon>
        <taxon>Malpighiales</taxon>
        <taxon>Linaceae</taxon>
        <taxon>Linum</taxon>
    </lineage>
</organism>
<evidence type="ECO:0000259" key="2">
    <source>
        <dbReference type="PROSITE" id="PS50891"/>
    </source>
</evidence>
<dbReference type="InterPro" id="IPR004883">
    <property type="entry name" value="LOB"/>
</dbReference>
<accession>A0AAV0MCQ3</accession>